<reference evidence="2 3" key="1">
    <citation type="submission" date="2021-01" db="EMBL/GenBank/DDBJ databases">
        <title>Biogeographic distribution of Paracoccus.</title>
        <authorList>
            <person name="Hollensteiner J."/>
            <person name="Leineberger J."/>
            <person name="Brinkhoff T."/>
            <person name="Daniel R."/>
        </authorList>
    </citation>
    <scope>NUCLEOTIDE SEQUENCE [LARGE SCALE GENOMIC DNA]</scope>
    <source>
        <strain evidence="2 3">KCTC 22803</strain>
    </source>
</reference>
<keyword evidence="3" id="KW-1185">Reference proteome</keyword>
<evidence type="ECO:0000313" key="2">
    <source>
        <dbReference type="EMBL" id="WCR08763.1"/>
    </source>
</evidence>
<dbReference type="RefSeq" id="WP_271885712.1">
    <property type="nucleotide sequence ID" value="NZ_CP067136.1"/>
</dbReference>
<name>A0ABY7SPE3_9RHOB</name>
<accession>A0ABY7SPE3</accession>
<gene>
    <name evidence="2" type="ORF">JHX87_08205</name>
</gene>
<feature type="domain" description="N-acetyltransferase" evidence="1">
    <location>
        <begin position="12"/>
        <end position="171"/>
    </location>
</feature>
<dbReference type="EMBL" id="CP067136">
    <property type="protein sequence ID" value="WCR08763.1"/>
    <property type="molecule type" value="Genomic_DNA"/>
</dbReference>
<organism evidence="2 3">
    <name type="scientific">Paracoccus fistulariae</name>
    <dbReference type="NCBI Taxonomy" id="658446"/>
    <lineage>
        <taxon>Bacteria</taxon>
        <taxon>Pseudomonadati</taxon>
        <taxon>Pseudomonadota</taxon>
        <taxon>Alphaproteobacteria</taxon>
        <taxon>Rhodobacterales</taxon>
        <taxon>Paracoccaceae</taxon>
        <taxon>Paracoccus</taxon>
    </lineage>
</organism>
<dbReference type="InterPro" id="IPR016181">
    <property type="entry name" value="Acyl_CoA_acyltransferase"/>
</dbReference>
<evidence type="ECO:0000259" key="1">
    <source>
        <dbReference type="PROSITE" id="PS51186"/>
    </source>
</evidence>
<sequence length="178" mass="19590">MTNRIAHSFDAIDLEALSDAELAVFARLDVSKEQEDFGGTFLGSVEEWKRVPDSNTYGLAFFIRGRTPAGMVLLKRPPASPSWTPNDAVSLHGLKISREFQGRGLGRFALQLAIEMAKARWPDATKLVLAVDAENVAALTLYRRFGMSDSGPVFEGRVGLEHRLELSLPFKTQASLTP</sequence>
<dbReference type="SUPFAM" id="SSF55729">
    <property type="entry name" value="Acyl-CoA N-acyltransferases (Nat)"/>
    <property type="match status" value="1"/>
</dbReference>
<proteinExistence type="predicted"/>
<protein>
    <submittedName>
        <fullName evidence="2">GNAT family N-acetyltransferase</fullName>
    </submittedName>
</protein>
<dbReference type="CDD" id="cd04301">
    <property type="entry name" value="NAT_SF"/>
    <property type="match status" value="1"/>
</dbReference>
<dbReference type="Gene3D" id="3.40.630.30">
    <property type="match status" value="1"/>
</dbReference>
<evidence type="ECO:0000313" key="3">
    <source>
        <dbReference type="Proteomes" id="UP001219349"/>
    </source>
</evidence>
<dbReference type="InterPro" id="IPR000182">
    <property type="entry name" value="GNAT_dom"/>
</dbReference>
<dbReference type="Pfam" id="PF00583">
    <property type="entry name" value="Acetyltransf_1"/>
    <property type="match status" value="1"/>
</dbReference>
<dbReference type="PROSITE" id="PS51186">
    <property type="entry name" value="GNAT"/>
    <property type="match status" value="1"/>
</dbReference>
<dbReference type="Proteomes" id="UP001219349">
    <property type="component" value="Chromosome"/>
</dbReference>